<organism evidence="1 2">
    <name type="scientific">Turicibacter sanguinis</name>
    <dbReference type="NCBI Taxonomy" id="154288"/>
    <lineage>
        <taxon>Bacteria</taxon>
        <taxon>Bacillati</taxon>
        <taxon>Bacillota</taxon>
        <taxon>Erysipelotrichia</taxon>
        <taxon>Erysipelotrichales</taxon>
        <taxon>Turicibacteraceae</taxon>
        <taxon>Turicibacter</taxon>
    </lineage>
</organism>
<comment type="caution">
    <text evidence="1">The sequence shown here is derived from an EMBL/GenBank/DDBJ whole genome shotgun (WGS) entry which is preliminary data.</text>
</comment>
<reference evidence="1 2" key="1">
    <citation type="journal article" date="2019" name="Nat. Med.">
        <title>A library of human gut bacterial isolates paired with longitudinal multiomics data enables mechanistic microbiome research.</title>
        <authorList>
            <person name="Poyet M."/>
            <person name="Groussin M."/>
            <person name="Gibbons S.M."/>
            <person name="Avila-Pacheco J."/>
            <person name="Jiang X."/>
            <person name="Kearney S.M."/>
            <person name="Perrotta A.R."/>
            <person name="Berdy B."/>
            <person name="Zhao S."/>
            <person name="Lieberman T.D."/>
            <person name="Swanson P.K."/>
            <person name="Smith M."/>
            <person name="Roesemann S."/>
            <person name="Alexander J.E."/>
            <person name="Rich S.A."/>
            <person name="Livny J."/>
            <person name="Vlamakis H."/>
            <person name="Clish C."/>
            <person name="Bullock K."/>
            <person name="Deik A."/>
            <person name="Scott J."/>
            <person name="Pierce K.A."/>
            <person name="Xavier R.J."/>
            <person name="Alm E.J."/>
        </authorList>
    </citation>
    <scope>NUCLEOTIDE SEQUENCE [LARGE SCALE GENOMIC DNA]</scope>
    <source>
        <strain evidence="1 2">BIOML-A198</strain>
    </source>
</reference>
<evidence type="ECO:0000313" key="1">
    <source>
        <dbReference type="EMBL" id="MTK21734.1"/>
    </source>
</evidence>
<dbReference type="RefSeq" id="WP_155222943.1">
    <property type="nucleotide sequence ID" value="NZ_JAMQUT010000005.1"/>
</dbReference>
<dbReference type="EMBL" id="WMQE01000021">
    <property type="protein sequence ID" value="MTK21734.1"/>
    <property type="molecule type" value="Genomic_DNA"/>
</dbReference>
<proteinExistence type="predicted"/>
<name>A0A9X5APU3_9FIRM</name>
<accession>A0A9X5APU3</accession>
<sequence length="70" mass="7961">MGTTNIRLEGYEVTHEIVTGFKVYRDQVQVATIEKRNDEWIGAITVGTKVVTFQNENFEVVLNKITTLTT</sequence>
<protein>
    <submittedName>
        <fullName evidence="1">Uncharacterized protein</fullName>
    </submittedName>
</protein>
<gene>
    <name evidence="1" type="ORF">GMA92_09915</name>
</gene>
<dbReference type="AlphaFoldDB" id="A0A9X5APU3"/>
<dbReference type="Proteomes" id="UP000487649">
    <property type="component" value="Unassembled WGS sequence"/>
</dbReference>
<evidence type="ECO:0000313" key="2">
    <source>
        <dbReference type="Proteomes" id="UP000487649"/>
    </source>
</evidence>